<evidence type="ECO:0000313" key="2">
    <source>
        <dbReference type="Proteomes" id="UP000004038"/>
    </source>
</evidence>
<dbReference type="Proteomes" id="UP000004038">
    <property type="component" value="Unassembled WGS sequence"/>
</dbReference>
<organism evidence="1 2">
    <name type="scientific">Sinorhizobium meliloti CCNWSX0020</name>
    <dbReference type="NCBI Taxonomy" id="1107881"/>
    <lineage>
        <taxon>Bacteria</taxon>
        <taxon>Pseudomonadati</taxon>
        <taxon>Pseudomonadota</taxon>
        <taxon>Alphaproteobacteria</taxon>
        <taxon>Hyphomicrobiales</taxon>
        <taxon>Rhizobiaceae</taxon>
        <taxon>Sinorhizobium/Ensifer group</taxon>
        <taxon>Sinorhizobium</taxon>
    </lineage>
</organism>
<accession>H0G570</accession>
<protein>
    <submittedName>
        <fullName evidence="1">Uncharacterized protein</fullName>
    </submittedName>
</protein>
<evidence type="ECO:0000313" key="1">
    <source>
        <dbReference type="EMBL" id="EHK75583.1"/>
    </source>
</evidence>
<proteinExistence type="predicted"/>
<name>H0G570_RHIML</name>
<dbReference type="AlphaFoldDB" id="H0G570"/>
<dbReference type="EMBL" id="AGVV01000056">
    <property type="protein sequence ID" value="EHK75583.1"/>
    <property type="molecule type" value="Genomic_DNA"/>
</dbReference>
<reference evidence="1 2" key="1">
    <citation type="journal article" date="2012" name="J. Bacteriol.">
        <title>Draft Genome Sequence of Sinorhizobium meliloti CCNWSX0020, a Nitrogen-Fixing Symbiont with Copper Tolerance Capability Isolated from Lead-Zinc Mine Tailings.</title>
        <authorList>
            <person name="Li Z."/>
            <person name="Ma Z."/>
            <person name="Hao X."/>
            <person name="Wei G."/>
        </authorList>
    </citation>
    <scope>NUCLEOTIDE SEQUENCE [LARGE SCALE GENOMIC DNA]</scope>
    <source>
        <strain evidence="1 2">CCNWSX0020</strain>
    </source>
</reference>
<sequence length="48" mass="5290">MVTIRRLGADGCHRCPVPREQFVEPIDLVIVNAVEHVGQIRLLGGDPL</sequence>
<gene>
    <name evidence="1" type="ORF">SM0020_23162</name>
</gene>